<keyword evidence="3" id="KW-1185">Reference proteome</keyword>
<proteinExistence type="predicted"/>
<dbReference type="Pfam" id="PF16036">
    <property type="entry name" value="Chalcone_3"/>
    <property type="match status" value="1"/>
</dbReference>
<dbReference type="InterPro" id="IPR016087">
    <property type="entry name" value="Chalcone_isomerase"/>
</dbReference>
<gene>
    <name evidence="2" type="ORF">DFR43_11073</name>
</gene>
<evidence type="ECO:0000259" key="1">
    <source>
        <dbReference type="Pfam" id="PF16036"/>
    </source>
</evidence>
<evidence type="ECO:0000313" key="3">
    <source>
        <dbReference type="Proteomes" id="UP000295510"/>
    </source>
</evidence>
<feature type="domain" description="Chalcone isomerase" evidence="1">
    <location>
        <begin position="80"/>
        <end position="183"/>
    </location>
</feature>
<organism evidence="2 3">
    <name type="scientific">Tepidicella xavieri</name>
    <dbReference type="NCBI Taxonomy" id="360241"/>
    <lineage>
        <taxon>Bacteria</taxon>
        <taxon>Pseudomonadati</taxon>
        <taxon>Pseudomonadota</taxon>
        <taxon>Betaproteobacteria</taxon>
        <taxon>Burkholderiales</taxon>
        <taxon>Tepidicella</taxon>
    </lineage>
</organism>
<protein>
    <submittedName>
        <fullName evidence="2">Chalcone isomerase-like protein</fullName>
    </submittedName>
</protein>
<dbReference type="GO" id="GO:0016853">
    <property type="term" value="F:isomerase activity"/>
    <property type="evidence" value="ECO:0007669"/>
    <property type="project" value="UniProtKB-KW"/>
</dbReference>
<dbReference type="EMBL" id="SNYL01000010">
    <property type="protein sequence ID" value="TDQ41917.1"/>
    <property type="molecule type" value="Genomic_DNA"/>
</dbReference>
<dbReference type="AlphaFoldDB" id="A0A4V3D611"/>
<keyword evidence="2" id="KW-0413">Isomerase</keyword>
<sequence length="191" mass="21646">MWSSSRSVAERRRRRLLGWPALALALGMLGWEASASSPLPHGMPAAGEATLRFLGMQVYHARLWADADFAPERLGEQPLTLELEYLRAFRGKAIAERSIVEMRRAGSFTEEQAQRWNEAMQRLFPDVRAGDRLTGVLQPGRGAEFHHNGRLLGRIDDPTFARLFFSIWLGPNTSEPGLRRQLLARWLDAPR</sequence>
<dbReference type="Proteomes" id="UP000295510">
    <property type="component" value="Unassembled WGS sequence"/>
</dbReference>
<accession>A0A4V3D611</accession>
<comment type="caution">
    <text evidence="2">The sequence shown here is derived from an EMBL/GenBank/DDBJ whole genome shotgun (WGS) entry which is preliminary data.</text>
</comment>
<name>A0A4V3D611_9BURK</name>
<reference evidence="2 3" key="1">
    <citation type="submission" date="2019-03" db="EMBL/GenBank/DDBJ databases">
        <title>Genomic Encyclopedia of Type Strains, Phase IV (KMG-IV): sequencing the most valuable type-strain genomes for metagenomic binning, comparative biology and taxonomic classification.</title>
        <authorList>
            <person name="Goeker M."/>
        </authorList>
    </citation>
    <scope>NUCLEOTIDE SEQUENCE [LARGE SCALE GENOMIC DNA]</scope>
    <source>
        <strain evidence="2 3">DSM 19605</strain>
    </source>
</reference>
<evidence type="ECO:0000313" key="2">
    <source>
        <dbReference type="EMBL" id="TDQ41917.1"/>
    </source>
</evidence>
<dbReference type="RefSeq" id="WP_245988888.1">
    <property type="nucleotide sequence ID" value="NZ_SNYL01000010.1"/>
</dbReference>